<dbReference type="InterPro" id="IPR026961">
    <property type="entry name" value="PGG_dom"/>
</dbReference>
<evidence type="ECO:0000256" key="1">
    <source>
        <dbReference type="SAM" id="Phobius"/>
    </source>
</evidence>
<keyword evidence="1" id="KW-1133">Transmembrane helix</keyword>
<dbReference type="STRING" id="3476.A0A2P5DSD4"/>
<reference evidence="4" key="1">
    <citation type="submission" date="2016-06" db="EMBL/GenBank/DDBJ databases">
        <title>Parallel loss of symbiosis genes in relatives of nitrogen-fixing non-legume Parasponia.</title>
        <authorList>
            <person name="Van Velzen R."/>
            <person name="Holmer R."/>
            <person name="Bu F."/>
            <person name="Rutten L."/>
            <person name="Van Zeijl A."/>
            <person name="Liu W."/>
            <person name="Santuari L."/>
            <person name="Cao Q."/>
            <person name="Sharma T."/>
            <person name="Shen D."/>
            <person name="Roswanjaya Y."/>
            <person name="Wardhani T."/>
            <person name="Kalhor M.S."/>
            <person name="Jansen J."/>
            <person name="Van den Hoogen J."/>
            <person name="Gungor B."/>
            <person name="Hartog M."/>
            <person name="Hontelez J."/>
            <person name="Verver J."/>
            <person name="Yang W.-C."/>
            <person name="Schijlen E."/>
            <person name="Repin R."/>
            <person name="Schilthuizen M."/>
            <person name="Schranz E."/>
            <person name="Heidstra R."/>
            <person name="Miyata K."/>
            <person name="Fedorova E."/>
            <person name="Kohlen W."/>
            <person name="Bisseling T."/>
            <person name="Smit S."/>
            <person name="Geurts R."/>
        </authorList>
    </citation>
    <scope>NUCLEOTIDE SEQUENCE [LARGE SCALE GENOMIC DNA]</scope>
    <source>
        <strain evidence="4">cv. WU1-14</strain>
    </source>
</reference>
<proteinExistence type="predicted"/>
<keyword evidence="1" id="KW-0812">Transmembrane</keyword>
<feature type="transmembrane region" description="Helical" evidence="1">
    <location>
        <begin position="79"/>
        <end position="102"/>
    </location>
</feature>
<dbReference type="Pfam" id="PF13962">
    <property type="entry name" value="PGG"/>
    <property type="match status" value="1"/>
</dbReference>
<evidence type="ECO:0000313" key="4">
    <source>
        <dbReference type="Proteomes" id="UP000237105"/>
    </source>
</evidence>
<dbReference type="OrthoDB" id="1868897at2759"/>
<sequence length="116" mass="12182">MDGKTPREMFSHTHKGLVKAGSKWLTNTATSCSVVATLIATVAVTSSTSTAPGGAITSTTNTKTRKPTIGRANPSTDEIFAILPLIALCFSVTSLVTFVAILTSKTSAKRCRGRYC</sequence>
<keyword evidence="4" id="KW-1185">Reference proteome</keyword>
<dbReference type="AlphaFoldDB" id="A0A2P5DSD4"/>
<evidence type="ECO:0000313" key="3">
    <source>
        <dbReference type="EMBL" id="PON76191.1"/>
    </source>
</evidence>
<organism evidence="3 4">
    <name type="scientific">Parasponia andersonii</name>
    <name type="common">Sponia andersonii</name>
    <dbReference type="NCBI Taxonomy" id="3476"/>
    <lineage>
        <taxon>Eukaryota</taxon>
        <taxon>Viridiplantae</taxon>
        <taxon>Streptophyta</taxon>
        <taxon>Embryophyta</taxon>
        <taxon>Tracheophyta</taxon>
        <taxon>Spermatophyta</taxon>
        <taxon>Magnoliopsida</taxon>
        <taxon>eudicotyledons</taxon>
        <taxon>Gunneridae</taxon>
        <taxon>Pentapetalae</taxon>
        <taxon>rosids</taxon>
        <taxon>fabids</taxon>
        <taxon>Rosales</taxon>
        <taxon>Cannabaceae</taxon>
        <taxon>Parasponia</taxon>
    </lineage>
</organism>
<dbReference type="PANTHER" id="PTHR24177:SF103">
    <property type="entry name" value="PGG DOMAIN-CONTAINING PROTEIN"/>
    <property type="match status" value="1"/>
</dbReference>
<dbReference type="GO" id="GO:0016020">
    <property type="term" value="C:membrane"/>
    <property type="evidence" value="ECO:0007669"/>
    <property type="project" value="TreeGrafter"/>
</dbReference>
<gene>
    <name evidence="3" type="ORF">PanWU01x14_036090</name>
</gene>
<evidence type="ECO:0000259" key="2">
    <source>
        <dbReference type="Pfam" id="PF13962"/>
    </source>
</evidence>
<protein>
    <submittedName>
        <fullName evidence="3">PGG domain containing protein</fullName>
    </submittedName>
</protein>
<accession>A0A2P5DSD4</accession>
<feature type="domain" description="PGG" evidence="2">
    <location>
        <begin position="23"/>
        <end position="104"/>
    </location>
</feature>
<dbReference type="PANTHER" id="PTHR24177">
    <property type="entry name" value="CASKIN"/>
    <property type="match status" value="1"/>
</dbReference>
<name>A0A2P5DSD4_PARAD</name>
<dbReference type="EMBL" id="JXTB01000019">
    <property type="protein sequence ID" value="PON76191.1"/>
    <property type="molecule type" value="Genomic_DNA"/>
</dbReference>
<dbReference type="Proteomes" id="UP000237105">
    <property type="component" value="Unassembled WGS sequence"/>
</dbReference>
<keyword evidence="1" id="KW-0472">Membrane</keyword>
<comment type="caution">
    <text evidence="3">The sequence shown here is derived from an EMBL/GenBank/DDBJ whole genome shotgun (WGS) entry which is preliminary data.</text>
</comment>